<proteinExistence type="predicted"/>
<evidence type="ECO:0000313" key="2">
    <source>
        <dbReference type="EMBL" id="MBE1533966.1"/>
    </source>
</evidence>
<evidence type="ECO:0000313" key="3">
    <source>
        <dbReference type="Proteomes" id="UP000627838"/>
    </source>
</evidence>
<dbReference type="Proteomes" id="UP000627838">
    <property type="component" value="Unassembled WGS sequence"/>
</dbReference>
<dbReference type="EMBL" id="JADBDZ010000001">
    <property type="protein sequence ID" value="MBE1533966.1"/>
    <property type="molecule type" value="Genomic_DNA"/>
</dbReference>
<keyword evidence="3" id="KW-1185">Reference proteome</keyword>
<gene>
    <name evidence="2" type="ORF">H4W34_003799</name>
</gene>
<name>A0ABR9JTR5_9ACTN</name>
<comment type="caution">
    <text evidence="2">The sequence shown here is derived from an EMBL/GenBank/DDBJ whole genome shotgun (WGS) entry which is preliminary data.</text>
</comment>
<dbReference type="Pfam" id="PF00899">
    <property type="entry name" value="ThiF"/>
    <property type="match status" value="1"/>
</dbReference>
<evidence type="ECO:0000259" key="1">
    <source>
        <dbReference type="Pfam" id="PF00899"/>
    </source>
</evidence>
<reference evidence="2 3" key="1">
    <citation type="submission" date="2020-10" db="EMBL/GenBank/DDBJ databases">
        <title>Sequencing the genomes of 1000 actinobacteria strains.</title>
        <authorList>
            <person name="Klenk H.-P."/>
        </authorList>
    </citation>
    <scope>NUCLEOTIDE SEQUENCE [LARGE SCALE GENOMIC DNA]</scope>
    <source>
        <strain evidence="2 3">DSM 46744</strain>
    </source>
</reference>
<dbReference type="SUPFAM" id="SSF69572">
    <property type="entry name" value="Activating enzymes of the ubiquitin-like proteins"/>
    <property type="match status" value="1"/>
</dbReference>
<feature type="domain" description="THIF-type NAD/FAD binding fold" evidence="1">
    <location>
        <begin position="11"/>
        <end position="159"/>
    </location>
</feature>
<dbReference type="InterPro" id="IPR000594">
    <property type="entry name" value="ThiF_NAD_FAD-bd"/>
</dbReference>
<dbReference type="InterPro" id="IPR035985">
    <property type="entry name" value="Ubiquitin-activating_enz"/>
</dbReference>
<organism evidence="2 3">
    <name type="scientific">Actinomadura algeriensis</name>
    <dbReference type="NCBI Taxonomy" id="1679523"/>
    <lineage>
        <taxon>Bacteria</taxon>
        <taxon>Bacillati</taxon>
        <taxon>Actinomycetota</taxon>
        <taxon>Actinomycetes</taxon>
        <taxon>Streptosporangiales</taxon>
        <taxon>Thermomonosporaceae</taxon>
        <taxon>Actinomadura</taxon>
    </lineage>
</organism>
<dbReference type="Gene3D" id="3.40.50.720">
    <property type="entry name" value="NAD(P)-binding Rossmann-like Domain"/>
    <property type="match status" value="1"/>
</dbReference>
<dbReference type="RefSeq" id="WP_192760421.1">
    <property type="nucleotide sequence ID" value="NZ_JADBDZ010000001.1"/>
</dbReference>
<sequence length="187" mass="19820">MDADTWRELRCADVIVGAVDGHSPRWSLNTLAVQYRGHYVDTGTLISDESGTLDVSGHVATVTPDGPCLLCLSGYDPGQASMKLDPGLTAAKRAAGYLSDTPDEPTPSVMFLNQAVASVALGELLNIVGDWHTPRPYTLVDLGRPSLTAMHAETSPDCPACGPDSTRGLCDAARPPRFTPPEPPPHM</sequence>
<protein>
    <recommendedName>
        <fullName evidence="1">THIF-type NAD/FAD binding fold domain-containing protein</fullName>
    </recommendedName>
</protein>
<accession>A0ABR9JTR5</accession>